<comment type="caution">
    <text evidence="1">The sequence shown here is derived from an EMBL/GenBank/DDBJ whole genome shotgun (WGS) entry which is preliminary data.</text>
</comment>
<protein>
    <submittedName>
        <fullName evidence="1">Uncharacterized protein</fullName>
    </submittedName>
</protein>
<reference evidence="1" key="1">
    <citation type="submission" date="2023-03" db="EMBL/GenBank/DDBJ databases">
        <title>Massive genome expansion in bonnet fungi (Mycena s.s.) driven by repeated elements and novel gene families across ecological guilds.</title>
        <authorList>
            <consortium name="Lawrence Berkeley National Laboratory"/>
            <person name="Harder C.B."/>
            <person name="Miyauchi S."/>
            <person name="Viragh M."/>
            <person name="Kuo A."/>
            <person name="Thoen E."/>
            <person name="Andreopoulos B."/>
            <person name="Lu D."/>
            <person name="Skrede I."/>
            <person name="Drula E."/>
            <person name="Henrissat B."/>
            <person name="Morin E."/>
            <person name="Kohler A."/>
            <person name="Barry K."/>
            <person name="LaButti K."/>
            <person name="Morin E."/>
            <person name="Salamov A."/>
            <person name="Lipzen A."/>
            <person name="Mereny Z."/>
            <person name="Hegedus B."/>
            <person name="Baldrian P."/>
            <person name="Stursova M."/>
            <person name="Weitz H."/>
            <person name="Taylor A."/>
            <person name="Grigoriev I.V."/>
            <person name="Nagy L.G."/>
            <person name="Martin F."/>
            <person name="Kauserud H."/>
        </authorList>
    </citation>
    <scope>NUCLEOTIDE SEQUENCE</scope>
    <source>
        <strain evidence="1">9144</strain>
    </source>
</reference>
<gene>
    <name evidence="1" type="ORF">GGX14DRAFT_393602</name>
</gene>
<keyword evidence="2" id="KW-1185">Reference proteome</keyword>
<organism evidence="1 2">
    <name type="scientific">Mycena pura</name>
    <dbReference type="NCBI Taxonomy" id="153505"/>
    <lineage>
        <taxon>Eukaryota</taxon>
        <taxon>Fungi</taxon>
        <taxon>Dikarya</taxon>
        <taxon>Basidiomycota</taxon>
        <taxon>Agaricomycotina</taxon>
        <taxon>Agaricomycetes</taxon>
        <taxon>Agaricomycetidae</taxon>
        <taxon>Agaricales</taxon>
        <taxon>Marasmiineae</taxon>
        <taxon>Mycenaceae</taxon>
        <taxon>Mycena</taxon>
    </lineage>
</organism>
<sequence>MTIGASNVAIKSLGMCIKSSRSRTFDGYAARTGRNPLRNRTKMLTLAEQWAQRDTPLEDAFKLLKRASANTGSKDQIWYSGSRGGEGGEDTFRHGHKGKKWLSGEALMYTVDTYETAVGLTYQRESK</sequence>
<accession>A0AAD6VKW8</accession>
<name>A0AAD6VKW8_9AGAR</name>
<dbReference type="Proteomes" id="UP001219525">
    <property type="component" value="Unassembled WGS sequence"/>
</dbReference>
<evidence type="ECO:0000313" key="1">
    <source>
        <dbReference type="EMBL" id="KAJ7212713.1"/>
    </source>
</evidence>
<dbReference type="EMBL" id="JARJCW010000023">
    <property type="protein sequence ID" value="KAJ7212713.1"/>
    <property type="molecule type" value="Genomic_DNA"/>
</dbReference>
<evidence type="ECO:0000313" key="2">
    <source>
        <dbReference type="Proteomes" id="UP001219525"/>
    </source>
</evidence>
<dbReference type="AlphaFoldDB" id="A0AAD6VKW8"/>
<proteinExistence type="predicted"/>